<evidence type="ECO:0000313" key="1">
    <source>
        <dbReference type="EMBL" id="JAD97243.1"/>
    </source>
</evidence>
<dbReference type="AlphaFoldDB" id="A0A0A9EE11"/>
<dbReference type="EMBL" id="GBRH01200652">
    <property type="protein sequence ID" value="JAD97243.1"/>
    <property type="molecule type" value="Transcribed_RNA"/>
</dbReference>
<name>A0A0A9EE11_ARUDO</name>
<sequence length="18" mass="2259">MPQFFPIFFGAKLLYYLY</sequence>
<protein>
    <submittedName>
        <fullName evidence="1">Uncharacterized protein</fullName>
    </submittedName>
</protein>
<accession>A0A0A9EE11</accession>
<reference evidence="1" key="2">
    <citation type="journal article" date="2015" name="Data Brief">
        <title>Shoot transcriptome of the giant reed, Arundo donax.</title>
        <authorList>
            <person name="Barrero R.A."/>
            <person name="Guerrero F.D."/>
            <person name="Moolhuijzen P."/>
            <person name="Goolsby J.A."/>
            <person name="Tidwell J."/>
            <person name="Bellgard S.E."/>
            <person name="Bellgard M.I."/>
        </authorList>
    </citation>
    <scope>NUCLEOTIDE SEQUENCE</scope>
    <source>
        <tissue evidence="1">Shoot tissue taken approximately 20 cm above the soil surface</tissue>
    </source>
</reference>
<organism evidence="1">
    <name type="scientific">Arundo donax</name>
    <name type="common">Giant reed</name>
    <name type="synonym">Donax arundinaceus</name>
    <dbReference type="NCBI Taxonomy" id="35708"/>
    <lineage>
        <taxon>Eukaryota</taxon>
        <taxon>Viridiplantae</taxon>
        <taxon>Streptophyta</taxon>
        <taxon>Embryophyta</taxon>
        <taxon>Tracheophyta</taxon>
        <taxon>Spermatophyta</taxon>
        <taxon>Magnoliopsida</taxon>
        <taxon>Liliopsida</taxon>
        <taxon>Poales</taxon>
        <taxon>Poaceae</taxon>
        <taxon>PACMAD clade</taxon>
        <taxon>Arundinoideae</taxon>
        <taxon>Arundineae</taxon>
        <taxon>Arundo</taxon>
    </lineage>
</organism>
<reference evidence="1" key="1">
    <citation type="submission" date="2014-09" db="EMBL/GenBank/DDBJ databases">
        <authorList>
            <person name="Magalhaes I.L.F."/>
            <person name="Oliveira U."/>
            <person name="Santos F.R."/>
            <person name="Vidigal T.H.D.A."/>
            <person name="Brescovit A.D."/>
            <person name="Santos A.J."/>
        </authorList>
    </citation>
    <scope>NUCLEOTIDE SEQUENCE</scope>
    <source>
        <tissue evidence="1">Shoot tissue taken approximately 20 cm above the soil surface</tissue>
    </source>
</reference>
<proteinExistence type="predicted"/>